<dbReference type="RefSeq" id="XP_009031352.1">
    <property type="nucleotide sequence ID" value="XM_009033104.1"/>
</dbReference>
<proteinExistence type="predicted"/>
<dbReference type="InParanoid" id="T1EXP8"/>
<dbReference type="KEGG" id="hro:HELRODRAFT_166076"/>
<dbReference type="EMBL" id="KB097753">
    <property type="protein sequence ID" value="ESN90410.1"/>
    <property type="molecule type" value="Genomic_DNA"/>
</dbReference>
<reference evidence="3" key="3">
    <citation type="submission" date="2015-06" db="UniProtKB">
        <authorList>
            <consortium name="EnsemblMetazoa"/>
        </authorList>
    </citation>
    <scope>IDENTIFICATION</scope>
</reference>
<evidence type="ECO:0000256" key="1">
    <source>
        <dbReference type="SAM" id="MobiDB-lite"/>
    </source>
</evidence>
<dbReference type="AlphaFoldDB" id="T1EXP8"/>
<keyword evidence="4" id="KW-1185">Reference proteome</keyword>
<name>T1EXP8_HELRO</name>
<gene>
    <name evidence="3" type="primary">20201348</name>
    <name evidence="2" type="ORF">HELRODRAFT_166076</name>
</gene>
<dbReference type="CTD" id="20201348"/>
<accession>T1EXP8</accession>
<evidence type="ECO:0000313" key="2">
    <source>
        <dbReference type="EMBL" id="ESN90410.1"/>
    </source>
</evidence>
<protein>
    <submittedName>
        <fullName evidence="2 3">Uncharacterized protein</fullName>
    </submittedName>
</protein>
<evidence type="ECO:0000313" key="4">
    <source>
        <dbReference type="Proteomes" id="UP000015101"/>
    </source>
</evidence>
<sequence>MSFARKETCEVEWTARLTNEVILSVESLASFKHTRINIEGTRTNKGTQPALQQQATQRPYSNNHETNNYEIEIFIRSGSRSGAHFNLQLRGLTFLIKQAVACQGLHPLKVSSFQFRDNFISKVHCQ</sequence>
<evidence type="ECO:0000313" key="3">
    <source>
        <dbReference type="EnsemblMetazoa" id="HelroP166076"/>
    </source>
</evidence>
<dbReference type="HOGENOM" id="CLU_1983989_0_0_1"/>
<reference evidence="4" key="1">
    <citation type="submission" date="2012-12" db="EMBL/GenBank/DDBJ databases">
        <authorList>
            <person name="Hellsten U."/>
            <person name="Grimwood J."/>
            <person name="Chapman J.A."/>
            <person name="Shapiro H."/>
            <person name="Aerts A."/>
            <person name="Otillar R.P."/>
            <person name="Terry A.Y."/>
            <person name="Boore J.L."/>
            <person name="Simakov O."/>
            <person name="Marletaz F."/>
            <person name="Cho S.-J."/>
            <person name="Edsinger-Gonzales E."/>
            <person name="Havlak P."/>
            <person name="Kuo D.-H."/>
            <person name="Larsson T."/>
            <person name="Lv J."/>
            <person name="Arendt D."/>
            <person name="Savage R."/>
            <person name="Osoegawa K."/>
            <person name="de Jong P."/>
            <person name="Lindberg D.R."/>
            <person name="Seaver E.C."/>
            <person name="Weisblat D.A."/>
            <person name="Putnam N.H."/>
            <person name="Grigoriev I.V."/>
            <person name="Rokhsar D.S."/>
        </authorList>
    </citation>
    <scope>NUCLEOTIDE SEQUENCE</scope>
</reference>
<dbReference type="Proteomes" id="UP000015101">
    <property type="component" value="Unassembled WGS sequence"/>
</dbReference>
<organism evidence="3 4">
    <name type="scientific">Helobdella robusta</name>
    <name type="common">Californian leech</name>
    <dbReference type="NCBI Taxonomy" id="6412"/>
    <lineage>
        <taxon>Eukaryota</taxon>
        <taxon>Metazoa</taxon>
        <taxon>Spiralia</taxon>
        <taxon>Lophotrochozoa</taxon>
        <taxon>Annelida</taxon>
        <taxon>Clitellata</taxon>
        <taxon>Hirudinea</taxon>
        <taxon>Rhynchobdellida</taxon>
        <taxon>Glossiphoniidae</taxon>
        <taxon>Helobdella</taxon>
    </lineage>
</organism>
<dbReference type="GeneID" id="20201348"/>
<dbReference type="EMBL" id="AMQM01002251">
    <property type="status" value="NOT_ANNOTATED_CDS"/>
    <property type="molecule type" value="Genomic_DNA"/>
</dbReference>
<reference evidence="2 4" key="2">
    <citation type="journal article" date="2013" name="Nature">
        <title>Insights into bilaterian evolution from three spiralian genomes.</title>
        <authorList>
            <person name="Simakov O."/>
            <person name="Marletaz F."/>
            <person name="Cho S.J."/>
            <person name="Edsinger-Gonzales E."/>
            <person name="Havlak P."/>
            <person name="Hellsten U."/>
            <person name="Kuo D.H."/>
            <person name="Larsson T."/>
            <person name="Lv J."/>
            <person name="Arendt D."/>
            <person name="Savage R."/>
            <person name="Osoegawa K."/>
            <person name="de Jong P."/>
            <person name="Grimwood J."/>
            <person name="Chapman J.A."/>
            <person name="Shapiro H."/>
            <person name="Aerts A."/>
            <person name="Otillar R.P."/>
            <person name="Terry A.Y."/>
            <person name="Boore J.L."/>
            <person name="Grigoriev I.V."/>
            <person name="Lindberg D.R."/>
            <person name="Seaver E.C."/>
            <person name="Weisblat D.A."/>
            <person name="Putnam N.H."/>
            <person name="Rokhsar D.S."/>
        </authorList>
    </citation>
    <scope>NUCLEOTIDE SEQUENCE</scope>
</reference>
<dbReference type="EnsemblMetazoa" id="HelroT166076">
    <property type="protein sequence ID" value="HelroP166076"/>
    <property type="gene ID" value="HelroG166076"/>
</dbReference>
<feature type="region of interest" description="Disordered" evidence="1">
    <location>
        <begin position="42"/>
        <end position="63"/>
    </location>
</feature>